<dbReference type="GO" id="GO:0046983">
    <property type="term" value="F:protein dimerization activity"/>
    <property type="evidence" value="ECO:0007669"/>
    <property type="project" value="InterPro"/>
</dbReference>
<dbReference type="CDD" id="cd06928">
    <property type="entry name" value="RNAP_alpha_NTD"/>
    <property type="match status" value="1"/>
</dbReference>
<dbReference type="Pfam" id="PF01193">
    <property type="entry name" value="RNA_pol_L"/>
    <property type="match status" value="1"/>
</dbReference>
<protein>
    <recommendedName>
        <fullName evidence="3">DNA-directed RNA polymerase subunit alpha</fullName>
        <ecNumber evidence="2">2.7.7.6</ecNumber>
    </recommendedName>
    <alternativeName>
        <fullName evidence="9">RNA polymerase subunit alpha</fullName>
    </alternativeName>
    <alternativeName>
        <fullName evidence="8">Transcriptase subunit alpha</fullName>
    </alternativeName>
</protein>
<keyword evidence="6" id="KW-0548">Nucleotidyltransferase</keyword>
<evidence type="ECO:0000256" key="3">
    <source>
        <dbReference type="ARBA" id="ARBA00015972"/>
    </source>
</evidence>
<dbReference type="GO" id="GO:0006351">
    <property type="term" value="P:DNA-templated transcription"/>
    <property type="evidence" value="ECO:0007669"/>
    <property type="project" value="InterPro"/>
</dbReference>
<dbReference type="Gene3D" id="3.30.1360.10">
    <property type="entry name" value="RNA polymerase, RBP11-like subunit"/>
    <property type="match status" value="1"/>
</dbReference>
<evidence type="ECO:0000256" key="7">
    <source>
        <dbReference type="ARBA" id="ARBA00023163"/>
    </source>
</evidence>
<evidence type="ECO:0000313" key="14">
    <source>
        <dbReference type="Proteomes" id="UP000178880"/>
    </source>
</evidence>
<name>A0A1G2CD57_9BACT</name>
<evidence type="ECO:0000313" key="13">
    <source>
        <dbReference type="EMBL" id="OGY99323.1"/>
    </source>
</evidence>
<dbReference type="GO" id="GO:0005737">
    <property type="term" value="C:cytoplasm"/>
    <property type="evidence" value="ECO:0007669"/>
    <property type="project" value="UniProtKB-ARBA"/>
</dbReference>
<dbReference type="EMBL" id="MHLA01000017">
    <property type="protein sequence ID" value="OGY99323.1"/>
    <property type="molecule type" value="Genomic_DNA"/>
</dbReference>
<comment type="caution">
    <text evidence="13">The sequence shown here is derived from an EMBL/GenBank/DDBJ whole genome shotgun (WGS) entry which is preliminary data.</text>
</comment>
<gene>
    <name evidence="13" type="ORF">A2945_05155</name>
</gene>
<proteinExistence type="inferred from homology"/>
<evidence type="ECO:0000256" key="10">
    <source>
        <dbReference type="ARBA" id="ARBA00048552"/>
    </source>
</evidence>
<dbReference type="GO" id="GO:0000428">
    <property type="term" value="C:DNA-directed RNA polymerase complex"/>
    <property type="evidence" value="ECO:0007669"/>
    <property type="project" value="UniProtKB-KW"/>
</dbReference>
<evidence type="ECO:0000256" key="1">
    <source>
        <dbReference type="ARBA" id="ARBA00007123"/>
    </source>
</evidence>
<feature type="domain" description="DNA-directed RNA polymerase RpoA/D/Rpb3-type" evidence="12">
    <location>
        <begin position="21"/>
        <end position="229"/>
    </location>
</feature>
<keyword evidence="5" id="KW-0808">Transferase</keyword>
<dbReference type="Gene3D" id="2.170.120.12">
    <property type="entry name" value="DNA-directed RNA polymerase, insert domain"/>
    <property type="match status" value="1"/>
</dbReference>
<keyword evidence="7" id="KW-0804">Transcription</keyword>
<dbReference type="STRING" id="1798650.A2945_05155"/>
<dbReference type="SMART" id="SM00662">
    <property type="entry name" value="RPOLD"/>
    <property type="match status" value="1"/>
</dbReference>
<dbReference type="Proteomes" id="UP000178880">
    <property type="component" value="Unassembled WGS sequence"/>
</dbReference>
<evidence type="ECO:0000256" key="4">
    <source>
        <dbReference type="ARBA" id="ARBA00022478"/>
    </source>
</evidence>
<organism evidence="13 14">
    <name type="scientific">Candidatus Liptonbacteria bacterium RIFCSPLOWO2_01_FULL_52_25</name>
    <dbReference type="NCBI Taxonomy" id="1798650"/>
    <lineage>
        <taxon>Bacteria</taxon>
        <taxon>Candidatus Liptoniibacteriota</taxon>
    </lineage>
</organism>
<dbReference type="Pfam" id="PF01000">
    <property type="entry name" value="RNA_pol_A_bac"/>
    <property type="match status" value="1"/>
</dbReference>
<dbReference type="GO" id="GO:0003677">
    <property type="term" value="F:DNA binding"/>
    <property type="evidence" value="ECO:0007669"/>
    <property type="project" value="InterPro"/>
</dbReference>
<dbReference type="GO" id="GO:0003899">
    <property type="term" value="F:DNA-directed RNA polymerase activity"/>
    <property type="evidence" value="ECO:0007669"/>
    <property type="project" value="UniProtKB-EC"/>
</dbReference>
<evidence type="ECO:0000259" key="12">
    <source>
        <dbReference type="SMART" id="SM00662"/>
    </source>
</evidence>
<sequence length="259" mass="28319">MEFSYLSSTVTIKTVSEDAKRGVFEVEGLFAGYGLTIGNALRRALLSSLPGAAVTEIKIKNASHEFSTLPGVKEDLVELSLNFKKLRFRAHMDEPQVLSLRVSGERVVTGADIKLTSDVELINPDAVLATLTAKDADLDIEVKVERGLGYSPVEARKEGRLAIGTIAIDAIFTPVMKVNYTAENMRVGDRTDYNRLRFEIETDGTISPSSALHKSANILKDHFDKISGVPVQEFEAQKAAAPTAPKKRGRPKKTEKTES</sequence>
<evidence type="ECO:0000256" key="9">
    <source>
        <dbReference type="ARBA" id="ARBA00033070"/>
    </source>
</evidence>
<dbReference type="InterPro" id="IPR011773">
    <property type="entry name" value="DNA-dir_RpoA"/>
</dbReference>
<dbReference type="InterPro" id="IPR036603">
    <property type="entry name" value="RBP11-like"/>
</dbReference>
<dbReference type="SUPFAM" id="SSF56553">
    <property type="entry name" value="Insert subdomain of RNA polymerase alpha subunit"/>
    <property type="match status" value="1"/>
</dbReference>
<evidence type="ECO:0000256" key="8">
    <source>
        <dbReference type="ARBA" id="ARBA00032524"/>
    </source>
</evidence>
<dbReference type="InterPro" id="IPR011263">
    <property type="entry name" value="DNA-dir_RNA_pol_RpoA/D/Rpb3"/>
</dbReference>
<dbReference type="FunFam" id="2.170.120.12:FF:000001">
    <property type="entry name" value="DNA-directed RNA polymerase subunit alpha"/>
    <property type="match status" value="1"/>
</dbReference>
<dbReference type="SUPFAM" id="SSF55257">
    <property type="entry name" value="RBP11-like subunits of RNA polymerase"/>
    <property type="match status" value="1"/>
</dbReference>
<keyword evidence="4 13" id="KW-0240">DNA-directed RNA polymerase</keyword>
<evidence type="ECO:0000256" key="2">
    <source>
        <dbReference type="ARBA" id="ARBA00012418"/>
    </source>
</evidence>
<dbReference type="AlphaFoldDB" id="A0A1G2CD57"/>
<evidence type="ECO:0000256" key="6">
    <source>
        <dbReference type="ARBA" id="ARBA00022695"/>
    </source>
</evidence>
<dbReference type="InterPro" id="IPR011262">
    <property type="entry name" value="DNA-dir_RNA_pol_insert"/>
</dbReference>
<evidence type="ECO:0000256" key="11">
    <source>
        <dbReference type="SAM" id="MobiDB-lite"/>
    </source>
</evidence>
<feature type="region of interest" description="Disordered" evidence="11">
    <location>
        <begin position="234"/>
        <end position="259"/>
    </location>
</feature>
<comment type="similarity">
    <text evidence="1">Belongs to the RNA polymerase alpha chain family.</text>
</comment>
<evidence type="ECO:0000256" key="5">
    <source>
        <dbReference type="ARBA" id="ARBA00022679"/>
    </source>
</evidence>
<comment type="catalytic activity">
    <reaction evidence="10">
        <text>RNA(n) + a ribonucleoside 5'-triphosphate = RNA(n+1) + diphosphate</text>
        <dbReference type="Rhea" id="RHEA:21248"/>
        <dbReference type="Rhea" id="RHEA-COMP:14527"/>
        <dbReference type="Rhea" id="RHEA-COMP:17342"/>
        <dbReference type="ChEBI" id="CHEBI:33019"/>
        <dbReference type="ChEBI" id="CHEBI:61557"/>
        <dbReference type="ChEBI" id="CHEBI:140395"/>
        <dbReference type="EC" id="2.7.7.6"/>
    </reaction>
</comment>
<reference evidence="13 14" key="1">
    <citation type="journal article" date="2016" name="Nat. Commun.">
        <title>Thousands of microbial genomes shed light on interconnected biogeochemical processes in an aquifer system.</title>
        <authorList>
            <person name="Anantharaman K."/>
            <person name="Brown C.T."/>
            <person name="Hug L.A."/>
            <person name="Sharon I."/>
            <person name="Castelle C.J."/>
            <person name="Probst A.J."/>
            <person name="Thomas B.C."/>
            <person name="Singh A."/>
            <person name="Wilkins M.J."/>
            <person name="Karaoz U."/>
            <person name="Brodie E.L."/>
            <person name="Williams K.H."/>
            <person name="Hubbard S.S."/>
            <person name="Banfield J.F."/>
        </authorList>
    </citation>
    <scope>NUCLEOTIDE SEQUENCE [LARGE SCALE GENOMIC DNA]</scope>
</reference>
<dbReference type="InterPro" id="IPR036643">
    <property type="entry name" value="RNApol_insert_sf"/>
</dbReference>
<dbReference type="EC" id="2.7.7.6" evidence="2"/>
<accession>A0A1G2CD57</accession>
<dbReference type="NCBIfam" id="TIGR02027">
    <property type="entry name" value="rpoA"/>
    <property type="match status" value="1"/>
</dbReference>